<proteinExistence type="predicted"/>
<protein>
    <submittedName>
        <fullName evidence="2">Uncharacterized protein</fullName>
    </submittedName>
</protein>
<name>A0A915KPW3_ROMCU</name>
<reference evidence="2" key="1">
    <citation type="submission" date="2022-11" db="UniProtKB">
        <authorList>
            <consortium name="WormBaseParasite"/>
        </authorList>
    </citation>
    <scope>IDENTIFICATION</scope>
</reference>
<keyword evidence="1" id="KW-1185">Reference proteome</keyword>
<accession>A0A915KPW3</accession>
<sequence length="112" mass="12644">MADFEEAPFIPSLHGRMPMVVCESGVNPDYIYLLKKVKRLVIGGEVMYFECISCNSHRNPMGSATVHEGKVQSNLDHGHNPLCVPLTLPEVEAKRIKQYLSETEKQRKKTSN</sequence>
<evidence type="ECO:0000313" key="1">
    <source>
        <dbReference type="Proteomes" id="UP000887565"/>
    </source>
</evidence>
<organism evidence="1 2">
    <name type="scientific">Romanomermis culicivorax</name>
    <name type="common">Nematode worm</name>
    <dbReference type="NCBI Taxonomy" id="13658"/>
    <lineage>
        <taxon>Eukaryota</taxon>
        <taxon>Metazoa</taxon>
        <taxon>Ecdysozoa</taxon>
        <taxon>Nematoda</taxon>
        <taxon>Enoplea</taxon>
        <taxon>Dorylaimia</taxon>
        <taxon>Mermithida</taxon>
        <taxon>Mermithoidea</taxon>
        <taxon>Mermithidae</taxon>
        <taxon>Romanomermis</taxon>
    </lineage>
</organism>
<dbReference type="AlphaFoldDB" id="A0A915KPW3"/>
<dbReference type="Proteomes" id="UP000887565">
    <property type="component" value="Unplaced"/>
</dbReference>
<evidence type="ECO:0000313" key="2">
    <source>
        <dbReference type="WBParaSite" id="nRc.2.0.1.t40110-RA"/>
    </source>
</evidence>
<dbReference type="WBParaSite" id="nRc.2.0.1.t40110-RA">
    <property type="protein sequence ID" value="nRc.2.0.1.t40110-RA"/>
    <property type="gene ID" value="nRc.2.0.1.g40110"/>
</dbReference>